<keyword evidence="2" id="KW-0808">Transferase</keyword>
<sequence length="341" mass="39947">MKIYVRELDEKEKSKHDSLQSHIIQSWQWGDFRKKSGIFVKRVGLFKEDALISSYQITFHRIPKTNTTIGYLPKSSVPEPEILNFLHKLAKKEAVIFIKIEPNVDKVMQAKGVKELLSHKNIVQSPKTIFAQNTLLLDLTKTEEELLTIIHPKTRYNIRIAQKHDVLVEEKDNEESLEVFLKLQSQTSKRQKFYTHPDDYFRRMWKTLKPQKMVHLLLASYKKEPLVAWVLFRFKDTIYYPYGGSSEKYKNLMASNLIAWEAIKLGKKIGCEVFDFWGALGENPDPKDPWYGFHRFKAGYGGRLVEFVGTYDLVINPVLYKLFILADKIRWIFLRAKATLS</sequence>
<dbReference type="InterPro" id="IPR050644">
    <property type="entry name" value="PG_Glycine_Bridge_Synth"/>
</dbReference>
<evidence type="ECO:0000256" key="3">
    <source>
        <dbReference type="ARBA" id="ARBA00022960"/>
    </source>
</evidence>
<comment type="caution">
    <text evidence="7">The sequence shown here is derived from an EMBL/GenBank/DDBJ whole genome shotgun (WGS) entry which is preliminary data.</text>
</comment>
<keyword evidence="6" id="KW-0961">Cell wall biogenesis/degradation</keyword>
<dbReference type="PANTHER" id="PTHR36174">
    <property type="entry name" value="LIPID II:GLYCINE GLYCYLTRANSFERASE"/>
    <property type="match status" value="1"/>
</dbReference>
<dbReference type="GO" id="GO:0016755">
    <property type="term" value="F:aminoacyltransferase activity"/>
    <property type="evidence" value="ECO:0007669"/>
    <property type="project" value="InterPro"/>
</dbReference>
<proteinExistence type="inferred from homology"/>
<organism evidence="7 8">
    <name type="scientific">Candidatus Curtissbacteria bacterium RBG_16_39_7</name>
    <dbReference type="NCBI Taxonomy" id="1797707"/>
    <lineage>
        <taxon>Bacteria</taxon>
        <taxon>Candidatus Curtissiibacteriota</taxon>
    </lineage>
</organism>
<dbReference type="SUPFAM" id="SSF55729">
    <property type="entry name" value="Acyl-CoA N-acyltransferases (Nat)"/>
    <property type="match status" value="2"/>
</dbReference>
<keyword evidence="4" id="KW-0573">Peptidoglycan synthesis</keyword>
<dbReference type="PROSITE" id="PS51191">
    <property type="entry name" value="FEMABX"/>
    <property type="match status" value="1"/>
</dbReference>
<evidence type="ECO:0000256" key="4">
    <source>
        <dbReference type="ARBA" id="ARBA00022984"/>
    </source>
</evidence>
<dbReference type="InterPro" id="IPR016181">
    <property type="entry name" value="Acyl_CoA_acyltransferase"/>
</dbReference>
<evidence type="ECO:0000313" key="8">
    <source>
        <dbReference type="Proteomes" id="UP000176628"/>
    </source>
</evidence>
<evidence type="ECO:0000313" key="7">
    <source>
        <dbReference type="EMBL" id="OGD86325.1"/>
    </source>
</evidence>
<evidence type="ECO:0008006" key="9">
    <source>
        <dbReference type="Google" id="ProtNLM"/>
    </source>
</evidence>
<gene>
    <name evidence="7" type="ORF">A2Z23_00200</name>
</gene>
<accession>A0A1F5G3D8</accession>
<dbReference type="AlphaFoldDB" id="A0A1F5G3D8"/>
<evidence type="ECO:0000256" key="2">
    <source>
        <dbReference type="ARBA" id="ARBA00022679"/>
    </source>
</evidence>
<dbReference type="Proteomes" id="UP000176628">
    <property type="component" value="Unassembled WGS sequence"/>
</dbReference>
<evidence type="ECO:0000256" key="1">
    <source>
        <dbReference type="ARBA" id="ARBA00009943"/>
    </source>
</evidence>
<evidence type="ECO:0000256" key="6">
    <source>
        <dbReference type="ARBA" id="ARBA00023316"/>
    </source>
</evidence>
<dbReference type="InterPro" id="IPR003447">
    <property type="entry name" value="FEMABX"/>
</dbReference>
<dbReference type="GO" id="GO:0009252">
    <property type="term" value="P:peptidoglycan biosynthetic process"/>
    <property type="evidence" value="ECO:0007669"/>
    <property type="project" value="UniProtKB-KW"/>
</dbReference>
<dbReference type="EMBL" id="MFAV01000020">
    <property type="protein sequence ID" value="OGD86325.1"/>
    <property type="molecule type" value="Genomic_DNA"/>
</dbReference>
<name>A0A1F5G3D8_9BACT</name>
<evidence type="ECO:0000256" key="5">
    <source>
        <dbReference type="ARBA" id="ARBA00023315"/>
    </source>
</evidence>
<protein>
    <recommendedName>
        <fullName evidence="9">BioF2-like acetyltransferase domain-containing protein</fullName>
    </recommendedName>
</protein>
<keyword evidence="5" id="KW-0012">Acyltransferase</keyword>
<dbReference type="PANTHER" id="PTHR36174:SF1">
    <property type="entry name" value="LIPID II:GLYCINE GLYCYLTRANSFERASE"/>
    <property type="match status" value="1"/>
</dbReference>
<dbReference type="Pfam" id="PF02388">
    <property type="entry name" value="FemAB"/>
    <property type="match status" value="1"/>
</dbReference>
<dbReference type="GO" id="GO:0008360">
    <property type="term" value="P:regulation of cell shape"/>
    <property type="evidence" value="ECO:0007669"/>
    <property type="project" value="UniProtKB-KW"/>
</dbReference>
<dbReference type="Gene3D" id="3.40.630.30">
    <property type="match status" value="2"/>
</dbReference>
<reference evidence="7 8" key="1">
    <citation type="journal article" date="2016" name="Nat. Commun.">
        <title>Thousands of microbial genomes shed light on interconnected biogeochemical processes in an aquifer system.</title>
        <authorList>
            <person name="Anantharaman K."/>
            <person name="Brown C.T."/>
            <person name="Hug L.A."/>
            <person name="Sharon I."/>
            <person name="Castelle C.J."/>
            <person name="Probst A.J."/>
            <person name="Thomas B.C."/>
            <person name="Singh A."/>
            <person name="Wilkins M.J."/>
            <person name="Karaoz U."/>
            <person name="Brodie E.L."/>
            <person name="Williams K.H."/>
            <person name="Hubbard S.S."/>
            <person name="Banfield J.F."/>
        </authorList>
    </citation>
    <scope>NUCLEOTIDE SEQUENCE [LARGE SCALE GENOMIC DNA]</scope>
</reference>
<comment type="similarity">
    <text evidence="1">Belongs to the FemABX family.</text>
</comment>
<dbReference type="GO" id="GO:0071555">
    <property type="term" value="P:cell wall organization"/>
    <property type="evidence" value="ECO:0007669"/>
    <property type="project" value="UniProtKB-KW"/>
</dbReference>
<keyword evidence="3" id="KW-0133">Cell shape</keyword>